<feature type="compositionally biased region" description="Gly residues" evidence="1">
    <location>
        <begin position="219"/>
        <end position="229"/>
    </location>
</feature>
<name>A0A1X7RHM3_ZYMT9</name>
<feature type="region of interest" description="Disordered" evidence="1">
    <location>
        <begin position="97"/>
        <end position="116"/>
    </location>
</feature>
<dbReference type="STRING" id="1276538.A0A1X7RHM3"/>
<dbReference type="Pfam" id="PF26093">
    <property type="entry name" value="HTH_TGH"/>
    <property type="match status" value="1"/>
</dbReference>
<accession>A0A1X7RHM3</accession>
<evidence type="ECO:0000313" key="3">
    <source>
        <dbReference type="EMBL" id="SMQ46912.1"/>
    </source>
</evidence>
<sequence>MISLLGRASQRSRAAFEAGDGPPHHAPFAVYGTPLPAYDVDARDDGSYVPVWKQEVTDERGRKRLHGAFTGGFSAGYFNTVGSKEGWAPATFVSSRANRAKDAKDGKQQRAEDFMDEEDLAEQAESQKLETHEAFAGLGGGNADGGRKGMFSDLFRATGETKGMKLLQRMGWRPGQGIGPKVKRRAQGDAKGEMHLFAPDNTSMISFVKKNDRKGLGFAGEGKLEGGTGANTAMQDDDEDSGEDARILRTNRSKPAIKAKPVKKSGFGVGVLNDDGSDDEDPYSVGPRISYNRIIGGDKKKKKKGGLIASSSSAGVIKPASTAKKLVQRSNASSGFRKCHDGRLPLDGFVLALSALNLAEENHYPPPSIPADWKPAQQRAAADSKTTEFVSTSDAAKASDLTPAARASLLGEAALPGKSVFSYLTPAARERLANATQNRNLPPALGEKAPEGYVPDPASQARTLWDLVPTLSKETAALALQRGKTGWMPYAEDDDKRERYAGFLELSAGLKSDLPARVQGHSREEWAAELREFAEAAEIFRPAEGYMALRFTTGTGKTEGGNSEEEAPKTGGAREEDAAEKAAKMGMFGPLTRSKIPFYPTRLLCKRFNVKPPPNVMGQADDRSGGGAASTTPSGSDGQKRLEIVSQASLDRMMMEANFSKNFAKGGVEGGSGEPEALEPQAVKVEVDAERNEALEGQRAGEDIFKAVFGSDSEDD</sequence>
<protein>
    <recommendedName>
        <fullName evidence="2">G-patch domain-containing protein</fullName>
    </recommendedName>
</protein>
<dbReference type="PROSITE" id="PS50174">
    <property type="entry name" value="G_PATCH"/>
    <property type="match status" value="1"/>
</dbReference>
<feature type="region of interest" description="Disordered" evidence="1">
    <location>
        <begin position="663"/>
        <end position="682"/>
    </location>
</feature>
<dbReference type="Pfam" id="PF07713">
    <property type="entry name" value="DUF1604"/>
    <property type="match status" value="1"/>
</dbReference>
<feature type="region of interest" description="Disordered" evidence="1">
    <location>
        <begin position="553"/>
        <end position="577"/>
    </location>
</feature>
<gene>
    <name evidence="3" type="ORF">ZT3D7_G2059</name>
</gene>
<feature type="compositionally biased region" description="Basic and acidic residues" evidence="1">
    <location>
        <begin position="566"/>
        <end position="577"/>
    </location>
</feature>
<dbReference type="GO" id="GO:0003723">
    <property type="term" value="F:RNA binding"/>
    <property type="evidence" value="ECO:0007669"/>
    <property type="project" value="TreeGrafter"/>
</dbReference>
<reference evidence="3 4" key="1">
    <citation type="submission" date="2016-06" db="EMBL/GenBank/DDBJ databases">
        <authorList>
            <person name="Kjaerup R.B."/>
            <person name="Dalgaard T.S."/>
            <person name="Juul-Madsen H.R."/>
        </authorList>
    </citation>
    <scope>NUCLEOTIDE SEQUENCE [LARGE SCALE GENOMIC DNA]</scope>
</reference>
<evidence type="ECO:0000259" key="2">
    <source>
        <dbReference type="PROSITE" id="PS50174"/>
    </source>
</evidence>
<keyword evidence="4" id="KW-1185">Reference proteome</keyword>
<proteinExistence type="predicted"/>
<evidence type="ECO:0000256" key="1">
    <source>
        <dbReference type="SAM" id="MobiDB-lite"/>
    </source>
</evidence>
<dbReference type="InterPro" id="IPR000467">
    <property type="entry name" value="G_patch_dom"/>
</dbReference>
<evidence type="ECO:0000313" key="4">
    <source>
        <dbReference type="Proteomes" id="UP000215127"/>
    </source>
</evidence>
<dbReference type="EMBL" id="LT853692">
    <property type="protein sequence ID" value="SMQ46912.1"/>
    <property type="molecule type" value="Genomic_DNA"/>
</dbReference>
<dbReference type="InterPro" id="IPR011666">
    <property type="entry name" value="DUF1604"/>
</dbReference>
<dbReference type="GO" id="GO:0006397">
    <property type="term" value="P:mRNA processing"/>
    <property type="evidence" value="ECO:0007669"/>
    <property type="project" value="InterPro"/>
</dbReference>
<dbReference type="Pfam" id="PF01585">
    <property type="entry name" value="G-patch"/>
    <property type="match status" value="1"/>
</dbReference>
<dbReference type="AlphaFoldDB" id="A0A1X7RHM3"/>
<dbReference type="Proteomes" id="UP000215127">
    <property type="component" value="Chromosome 1"/>
</dbReference>
<feature type="region of interest" description="Disordered" evidence="1">
    <location>
        <begin position="613"/>
        <end position="641"/>
    </location>
</feature>
<organism evidence="3 4">
    <name type="scientific">Zymoseptoria tritici (strain ST99CH_3D7)</name>
    <dbReference type="NCBI Taxonomy" id="1276538"/>
    <lineage>
        <taxon>Eukaryota</taxon>
        <taxon>Fungi</taxon>
        <taxon>Dikarya</taxon>
        <taxon>Ascomycota</taxon>
        <taxon>Pezizomycotina</taxon>
        <taxon>Dothideomycetes</taxon>
        <taxon>Dothideomycetidae</taxon>
        <taxon>Mycosphaerellales</taxon>
        <taxon>Mycosphaerellaceae</taxon>
        <taxon>Zymoseptoria</taxon>
    </lineage>
</organism>
<feature type="region of interest" description="Disordered" evidence="1">
    <location>
        <begin position="219"/>
        <end position="243"/>
    </location>
</feature>
<dbReference type="PANTHER" id="PTHR13384">
    <property type="entry name" value="G PATCH DOMAIN-CONTAINING PROTEIN 1"/>
    <property type="match status" value="1"/>
</dbReference>
<dbReference type="PANTHER" id="PTHR13384:SF19">
    <property type="entry name" value="G PATCH DOMAIN-CONTAINING PROTEIN 1"/>
    <property type="match status" value="1"/>
</dbReference>
<dbReference type="SMART" id="SM00443">
    <property type="entry name" value="G_patch"/>
    <property type="match status" value="1"/>
</dbReference>
<feature type="domain" description="G-patch" evidence="2">
    <location>
        <begin position="159"/>
        <end position="221"/>
    </location>
</feature>
<feature type="compositionally biased region" description="Basic and acidic residues" evidence="1">
    <location>
        <begin position="99"/>
        <end position="113"/>
    </location>
</feature>
<dbReference type="GO" id="GO:0005634">
    <property type="term" value="C:nucleus"/>
    <property type="evidence" value="ECO:0007669"/>
    <property type="project" value="TreeGrafter"/>
</dbReference>